<keyword evidence="4 6" id="KW-0378">Hydrolase</keyword>
<evidence type="ECO:0000256" key="1">
    <source>
        <dbReference type="ARBA" id="ARBA00009915"/>
    </source>
</evidence>
<keyword evidence="9" id="KW-1185">Reference proteome</keyword>
<dbReference type="OMA" id="EDSWSAQ"/>
<dbReference type="InterPro" id="IPR019165">
    <property type="entry name" value="Peptidase_M76_ATP23"/>
</dbReference>
<dbReference type="OrthoDB" id="285308at2759"/>
<comment type="similarity">
    <text evidence="1 6">Belongs to the peptidase M76 family.</text>
</comment>
<reference evidence="8" key="1">
    <citation type="submission" date="2021-05" db="EMBL/GenBank/DDBJ databases">
        <title>The genome of the haptophyte Pavlova lutheri (Diacronema luteri, Pavlovales) - a model for lipid biosynthesis in eukaryotic algae.</title>
        <authorList>
            <person name="Hulatt C.J."/>
            <person name="Posewitz M.C."/>
        </authorList>
    </citation>
    <scope>NUCLEOTIDE SEQUENCE</scope>
    <source>
        <strain evidence="8">NIVA-4/92</strain>
    </source>
</reference>
<comment type="caution">
    <text evidence="8">The sequence shown here is derived from an EMBL/GenBank/DDBJ whole genome shotgun (WGS) entry which is preliminary data.</text>
</comment>
<evidence type="ECO:0000256" key="3">
    <source>
        <dbReference type="ARBA" id="ARBA00022723"/>
    </source>
</evidence>
<dbReference type="GO" id="GO:0034982">
    <property type="term" value="P:mitochondrial protein processing"/>
    <property type="evidence" value="ECO:0007669"/>
    <property type="project" value="TreeGrafter"/>
</dbReference>
<feature type="region of interest" description="Disordered" evidence="7">
    <location>
        <begin position="288"/>
        <end position="313"/>
    </location>
</feature>
<evidence type="ECO:0000256" key="2">
    <source>
        <dbReference type="ARBA" id="ARBA00022670"/>
    </source>
</evidence>
<dbReference type="Pfam" id="PF09768">
    <property type="entry name" value="Peptidase_M76"/>
    <property type="match status" value="1"/>
</dbReference>
<evidence type="ECO:0000256" key="5">
    <source>
        <dbReference type="ARBA" id="ARBA00023049"/>
    </source>
</evidence>
<protein>
    <recommendedName>
        <fullName evidence="6">Mitochondrial inner membrane protease ATP23</fullName>
        <ecNumber evidence="6">3.4.24.-</ecNumber>
    </recommendedName>
</protein>
<name>A0A8J6C8L2_DIALT</name>
<keyword evidence="3 6" id="KW-0479">Metal-binding</keyword>
<keyword evidence="5 6" id="KW-0482">Metalloprotease</keyword>
<dbReference type="GO" id="GO:0005739">
    <property type="term" value="C:mitochondrion"/>
    <property type="evidence" value="ECO:0007669"/>
    <property type="project" value="GOC"/>
</dbReference>
<feature type="compositionally biased region" description="Gly residues" evidence="7">
    <location>
        <begin position="41"/>
        <end position="51"/>
    </location>
</feature>
<gene>
    <name evidence="8" type="ORF">KFE25_004007</name>
</gene>
<dbReference type="AlphaFoldDB" id="A0A8J6C8L2"/>
<evidence type="ECO:0000256" key="6">
    <source>
        <dbReference type="RuleBase" id="RU364057"/>
    </source>
</evidence>
<evidence type="ECO:0000256" key="4">
    <source>
        <dbReference type="ARBA" id="ARBA00022801"/>
    </source>
</evidence>
<feature type="region of interest" description="Disordered" evidence="7">
    <location>
        <begin position="1"/>
        <end position="65"/>
    </location>
</feature>
<evidence type="ECO:0000256" key="7">
    <source>
        <dbReference type="SAM" id="MobiDB-lite"/>
    </source>
</evidence>
<keyword evidence="2 6" id="KW-0645">Protease</keyword>
<organism evidence="8 9">
    <name type="scientific">Diacronema lutheri</name>
    <name type="common">Unicellular marine alga</name>
    <name type="synonym">Monochrysis lutheri</name>
    <dbReference type="NCBI Taxonomy" id="2081491"/>
    <lineage>
        <taxon>Eukaryota</taxon>
        <taxon>Haptista</taxon>
        <taxon>Haptophyta</taxon>
        <taxon>Pavlovophyceae</taxon>
        <taxon>Pavlovales</taxon>
        <taxon>Pavlovaceae</taxon>
        <taxon>Diacronema</taxon>
    </lineage>
</organism>
<dbReference type="EMBL" id="JAGTXO010000015">
    <property type="protein sequence ID" value="KAG8463734.1"/>
    <property type="molecule type" value="Genomic_DNA"/>
</dbReference>
<feature type="compositionally biased region" description="Basic and acidic residues" evidence="7">
    <location>
        <begin position="288"/>
        <end position="301"/>
    </location>
</feature>
<evidence type="ECO:0000313" key="9">
    <source>
        <dbReference type="Proteomes" id="UP000751190"/>
    </source>
</evidence>
<sequence length="313" mass="32712">MTFGGTEARPTYAEPLRAPAEAADEPDAPPPPPRAPLDLGGADGDGWGADAGGMPRAPAPAPAGDADELLVEDDSRWRHAHVAEAAAAAPGGGASPQHADVGSRLLRQCEAWAHRAIQAGQPSVLMRAIKEGSCNAMAGGVKCVLCGPKGPAFTGVSAYYRASSGRVLLCADRLSSEAEVTAALTHELVHAYDHCRRGLHIPLVRTQVPWVLDCATEACTEVRAYSLANFSDTPPWVDKRTLVYRSALASMLNNARSQCGGGDKCASALATIFDLCAADVAPFNDESAREGRRGRFPKMDLPRVAPAAPANSV</sequence>
<proteinExistence type="inferred from homology"/>
<dbReference type="EC" id="3.4.24.-" evidence="6"/>
<dbReference type="Proteomes" id="UP000751190">
    <property type="component" value="Unassembled WGS sequence"/>
</dbReference>
<dbReference type="PANTHER" id="PTHR21711">
    <property type="entry name" value="MITOCHONDRIAL INNER MEMBRANE PROTEASE"/>
    <property type="match status" value="1"/>
</dbReference>
<accession>A0A8J6C8L2</accession>
<evidence type="ECO:0000313" key="8">
    <source>
        <dbReference type="EMBL" id="KAG8463734.1"/>
    </source>
</evidence>
<dbReference type="GO" id="GO:0004222">
    <property type="term" value="F:metalloendopeptidase activity"/>
    <property type="evidence" value="ECO:0007669"/>
    <property type="project" value="InterPro"/>
</dbReference>
<dbReference type="GO" id="GO:0033615">
    <property type="term" value="P:mitochondrial proton-transporting ATP synthase complex assembly"/>
    <property type="evidence" value="ECO:0007669"/>
    <property type="project" value="TreeGrafter"/>
</dbReference>
<dbReference type="GO" id="GO:0046872">
    <property type="term" value="F:metal ion binding"/>
    <property type="evidence" value="ECO:0007669"/>
    <property type="project" value="UniProtKB-KW"/>
</dbReference>
<dbReference type="PANTHER" id="PTHR21711:SF0">
    <property type="entry name" value="MITOCHONDRIAL INNER MEMBRANE PROTEASE ATP23 HOMOLOG"/>
    <property type="match status" value="1"/>
</dbReference>